<evidence type="ECO:0000313" key="1">
    <source>
        <dbReference type="EMBL" id="SDK75248.1"/>
    </source>
</evidence>
<dbReference type="AlphaFoldDB" id="A0A1G9EGN6"/>
<protein>
    <submittedName>
        <fullName evidence="1">Uncharacterized protein</fullName>
    </submittedName>
</protein>
<proteinExistence type="predicted"/>
<accession>A0A1G9EGN6</accession>
<dbReference type="STRING" id="1174501.SAMN05216192_15311"/>
<keyword evidence="2" id="KW-1185">Reference proteome</keyword>
<reference evidence="2" key="1">
    <citation type="submission" date="2016-10" db="EMBL/GenBank/DDBJ databases">
        <authorList>
            <person name="Varghese N."/>
            <person name="Submissions S."/>
        </authorList>
    </citation>
    <scope>NUCLEOTIDE SEQUENCE [LARGE SCALE GENOMIC DNA]</scope>
    <source>
        <strain evidence="2">CGMCC 1.11012</strain>
    </source>
</reference>
<dbReference type="EMBL" id="FNDX01000053">
    <property type="protein sequence ID" value="SDK75248.1"/>
    <property type="molecule type" value="Genomic_DNA"/>
</dbReference>
<name>A0A1G9EGN6_9BACL</name>
<gene>
    <name evidence="1" type="ORF">SAMN05216192_15311</name>
</gene>
<dbReference type="RefSeq" id="WP_167360793.1">
    <property type="nucleotide sequence ID" value="NZ_FNDX01000053.1"/>
</dbReference>
<evidence type="ECO:0000313" key="2">
    <source>
        <dbReference type="Proteomes" id="UP000199050"/>
    </source>
</evidence>
<sequence length="52" mass="5876">MSSSDILMDIFISYALFVRDPGSNGWIKEHAIKVCGTLCKDFLEGKEVFHLL</sequence>
<dbReference type="Proteomes" id="UP000199050">
    <property type="component" value="Unassembled WGS sequence"/>
</dbReference>
<organism evidence="1 2">
    <name type="scientific">Paenibacillus typhae</name>
    <dbReference type="NCBI Taxonomy" id="1174501"/>
    <lineage>
        <taxon>Bacteria</taxon>
        <taxon>Bacillati</taxon>
        <taxon>Bacillota</taxon>
        <taxon>Bacilli</taxon>
        <taxon>Bacillales</taxon>
        <taxon>Paenibacillaceae</taxon>
        <taxon>Paenibacillus</taxon>
    </lineage>
</organism>